<proteinExistence type="inferred from homology"/>
<dbReference type="RefSeq" id="WP_105936930.1">
    <property type="nucleotide sequence ID" value="NZ_PVNP01000220.1"/>
</dbReference>
<evidence type="ECO:0000313" key="6">
    <source>
        <dbReference type="EMBL" id="PRO70945.1"/>
    </source>
</evidence>
<dbReference type="Proteomes" id="UP000238949">
    <property type="component" value="Unassembled WGS sequence"/>
</dbReference>
<name>A0A2S9V3I2_9ALTE</name>
<evidence type="ECO:0000259" key="5">
    <source>
        <dbReference type="PROSITE" id="PS51891"/>
    </source>
</evidence>
<organism evidence="6 7">
    <name type="scientific">Alteromonas alba</name>
    <dbReference type="NCBI Taxonomy" id="2079529"/>
    <lineage>
        <taxon>Bacteria</taxon>
        <taxon>Pseudomonadati</taxon>
        <taxon>Pseudomonadota</taxon>
        <taxon>Gammaproteobacteria</taxon>
        <taxon>Alteromonadales</taxon>
        <taxon>Alteromonadaceae</taxon>
        <taxon>Alteromonas/Salinimonas group</taxon>
        <taxon>Alteromonas</taxon>
    </lineage>
</organism>
<dbReference type="PROSITE" id="PS51891">
    <property type="entry name" value="CENP_V_GFA"/>
    <property type="match status" value="1"/>
</dbReference>
<comment type="similarity">
    <text evidence="1">Belongs to the Gfa family.</text>
</comment>
<dbReference type="EMBL" id="PVNP01000220">
    <property type="protein sequence ID" value="PRO70945.1"/>
    <property type="molecule type" value="Genomic_DNA"/>
</dbReference>
<evidence type="ECO:0000313" key="7">
    <source>
        <dbReference type="Proteomes" id="UP000238949"/>
    </source>
</evidence>
<evidence type="ECO:0000256" key="3">
    <source>
        <dbReference type="ARBA" id="ARBA00022833"/>
    </source>
</evidence>
<gene>
    <name evidence="6" type="ORF">C6Y40_24105</name>
</gene>
<dbReference type="Gene3D" id="3.90.1590.10">
    <property type="entry name" value="glutathione-dependent formaldehyde- activating enzyme (gfa)"/>
    <property type="match status" value="1"/>
</dbReference>
<evidence type="ECO:0000256" key="4">
    <source>
        <dbReference type="ARBA" id="ARBA00023239"/>
    </source>
</evidence>
<keyword evidence="4" id="KW-0456">Lyase</keyword>
<evidence type="ECO:0000256" key="1">
    <source>
        <dbReference type="ARBA" id="ARBA00005495"/>
    </source>
</evidence>
<keyword evidence="3" id="KW-0862">Zinc</keyword>
<dbReference type="PANTHER" id="PTHR33337:SF40">
    <property type="entry name" value="CENP-V_GFA DOMAIN-CONTAINING PROTEIN-RELATED"/>
    <property type="match status" value="1"/>
</dbReference>
<feature type="domain" description="CENP-V/GFA" evidence="5">
    <location>
        <begin position="3"/>
        <end position="119"/>
    </location>
</feature>
<dbReference type="PANTHER" id="PTHR33337">
    <property type="entry name" value="GFA DOMAIN-CONTAINING PROTEIN"/>
    <property type="match status" value="1"/>
</dbReference>
<accession>A0A2S9V3I2</accession>
<dbReference type="InterPro" id="IPR011057">
    <property type="entry name" value="Mss4-like_sf"/>
</dbReference>
<dbReference type="SUPFAM" id="SSF51316">
    <property type="entry name" value="Mss4-like"/>
    <property type="match status" value="1"/>
</dbReference>
<dbReference type="AlphaFoldDB" id="A0A2S9V3I2"/>
<dbReference type="GO" id="GO:0046872">
    <property type="term" value="F:metal ion binding"/>
    <property type="evidence" value="ECO:0007669"/>
    <property type="project" value="UniProtKB-KW"/>
</dbReference>
<keyword evidence="2" id="KW-0479">Metal-binding</keyword>
<dbReference type="OrthoDB" id="4188830at2"/>
<comment type="caution">
    <text evidence="6">The sequence shown here is derived from an EMBL/GenBank/DDBJ whole genome shotgun (WGS) entry which is preliminary data.</text>
</comment>
<sequence length="134" mass="14733">MAIQGSCLCKAVTFTVADNFDHFFICHCQHCQKDTGSAFAANLFINADAVTWLTGKEHIRHFQLPSTRHARSFCTTCGSALPYVMTDNLTAVVPAGSLNSSPTKQPDAHIFTASQCLWESSLASIRSFEQFPEE</sequence>
<keyword evidence="7" id="KW-1185">Reference proteome</keyword>
<protein>
    <submittedName>
        <fullName evidence="6">Aldehyde-activating protein</fullName>
    </submittedName>
</protein>
<dbReference type="GO" id="GO:0016846">
    <property type="term" value="F:carbon-sulfur lyase activity"/>
    <property type="evidence" value="ECO:0007669"/>
    <property type="project" value="InterPro"/>
</dbReference>
<reference evidence="7" key="1">
    <citation type="journal article" date="2020" name="Int. J. Syst. Evol. Microbiol.">
        <title>Alteromonas alba sp. nov., a marine bacterium isolated from the seawater of the West Pacific Ocean.</title>
        <authorList>
            <person name="Sun C."/>
            <person name="Wu Y.-H."/>
            <person name="Xamxidin M."/>
            <person name="Cheng H."/>
            <person name="Xu X.-W."/>
        </authorList>
    </citation>
    <scope>NUCLEOTIDE SEQUENCE [LARGE SCALE GENOMIC DNA]</scope>
    <source>
        <strain evidence="7">190</strain>
    </source>
</reference>
<evidence type="ECO:0000256" key="2">
    <source>
        <dbReference type="ARBA" id="ARBA00022723"/>
    </source>
</evidence>
<dbReference type="Pfam" id="PF04828">
    <property type="entry name" value="GFA"/>
    <property type="match status" value="1"/>
</dbReference>
<dbReference type="InterPro" id="IPR006913">
    <property type="entry name" value="CENP-V/GFA"/>
</dbReference>